<reference evidence="1" key="1">
    <citation type="submission" date="2024-06" db="EMBL/GenBank/DDBJ databases">
        <title>Whole Genome Sequence of Streptococcus sp. strain SN-1.</title>
        <authorList>
            <person name="Saito M."/>
            <person name="Kuwahara N."/>
            <person name="Senpuku H."/>
        </authorList>
    </citation>
    <scope>NUCLEOTIDE SEQUENCE</scope>
    <source>
        <strain evidence="1">SN-1</strain>
    </source>
</reference>
<gene>
    <name evidence="1" type="ORF">MASAN616_05420</name>
</gene>
<organism evidence="1">
    <name type="scientific">Streptococcus sp. SN-1</name>
    <dbReference type="NCBI Taxonomy" id="3074854"/>
    <lineage>
        <taxon>Bacteria</taxon>
        <taxon>Bacillati</taxon>
        <taxon>Bacillota</taxon>
        <taxon>Bacilli</taxon>
        <taxon>Lactobacillales</taxon>
        <taxon>Streptococcaceae</taxon>
        <taxon>Streptococcus</taxon>
    </lineage>
</organism>
<accession>A0AAT9FZN6</accession>
<proteinExistence type="predicted"/>
<dbReference type="AlphaFoldDB" id="A0AAT9FZN6"/>
<evidence type="ECO:0008006" key="2">
    <source>
        <dbReference type="Google" id="ProtNLM"/>
    </source>
</evidence>
<name>A0AAT9FZN6_9STRE</name>
<dbReference type="InterPro" id="IPR038765">
    <property type="entry name" value="Papain-like_cys_pep_sf"/>
</dbReference>
<sequence length="110" mass="12612">MYDLYVYPEMDIQSVKEKACKHLGAPYNASFYPDGIGFYCSQYMVEILPIFETIPMKFGDGEQDISDFWREYYRGLGLPVSMNQAGTNTSQLAASPLLECKERNLHDSDF</sequence>
<protein>
    <recommendedName>
        <fullName evidence="2">UDP-N-acetylmuramoylalanyl-D-glutamate--2, 6-diaminopimelate ligase</fullName>
    </recommendedName>
</protein>
<dbReference type="Gene3D" id="3.90.1720.10">
    <property type="entry name" value="endopeptidase domain like (from Nostoc punctiforme)"/>
    <property type="match status" value="1"/>
</dbReference>
<dbReference type="SUPFAM" id="SSF54001">
    <property type="entry name" value="Cysteine proteinases"/>
    <property type="match status" value="1"/>
</dbReference>
<dbReference type="EMBL" id="AP028929">
    <property type="protein sequence ID" value="BET04679.1"/>
    <property type="molecule type" value="Genomic_DNA"/>
</dbReference>
<evidence type="ECO:0000313" key="1">
    <source>
        <dbReference type="EMBL" id="BET04679.1"/>
    </source>
</evidence>